<feature type="region of interest" description="Disordered" evidence="1">
    <location>
        <begin position="74"/>
        <end position="98"/>
    </location>
</feature>
<dbReference type="GO" id="GO:0008033">
    <property type="term" value="P:tRNA processing"/>
    <property type="evidence" value="ECO:0007669"/>
    <property type="project" value="TreeGrafter"/>
</dbReference>
<keyword evidence="3" id="KW-1185">Reference proteome</keyword>
<dbReference type="Pfam" id="PF04032">
    <property type="entry name" value="Rpr2"/>
    <property type="match status" value="1"/>
</dbReference>
<dbReference type="STRING" id="341454.A0A4V3SJ86"/>
<dbReference type="Proteomes" id="UP000298138">
    <property type="component" value="Unassembled WGS sequence"/>
</dbReference>
<organism evidence="2 3">
    <name type="scientific">Ascodesmis nigricans</name>
    <dbReference type="NCBI Taxonomy" id="341454"/>
    <lineage>
        <taxon>Eukaryota</taxon>
        <taxon>Fungi</taxon>
        <taxon>Dikarya</taxon>
        <taxon>Ascomycota</taxon>
        <taxon>Pezizomycotina</taxon>
        <taxon>Pezizomycetes</taxon>
        <taxon>Pezizales</taxon>
        <taxon>Ascodesmidaceae</taxon>
        <taxon>Ascodesmis</taxon>
    </lineage>
</organism>
<dbReference type="PANTHER" id="PTHR14742:SF3">
    <property type="entry name" value="RIBONUCLEASE MRP PROTEIN SUBUNIT SNM1"/>
    <property type="match status" value="1"/>
</dbReference>
<protein>
    <recommendedName>
        <fullName evidence="4">Rpr2-domain-containing protein</fullName>
    </recommendedName>
</protein>
<feature type="compositionally biased region" description="Basic residues" evidence="1">
    <location>
        <begin position="74"/>
        <end position="84"/>
    </location>
</feature>
<name>A0A4V3SJ86_9PEZI</name>
<gene>
    <name evidence="2" type="ORF">EX30DRAFT_394263</name>
</gene>
<proteinExistence type="predicted"/>
<dbReference type="AlphaFoldDB" id="A0A4V3SJ86"/>
<dbReference type="EMBL" id="ML220114">
    <property type="protein sequence ID" value="TGZ83015.1"/>
    <property type="molecule type" value="Genomic_DNA"/>
</dbReference>
<evidence type="ECO:0000313" key="3">
    <source>
        <dbReference type="Proteomes" id="UP000298138"/>
    </source>
</evidence>
<evidence type="ECO:0000256" key="1">
    <source>
        <dbReference type="SAM" id="MobiDB-lite"/>
    </source>
</evidence>
<dbReference type="InterPro" id="IPR007175">
    <property type="entry name" value="Rpr2/Snm1/Rpp21"/>
</dbReference>
<evidence type="ECO:0000313" key="2">
    <source>
        <dbReference type="EMBL" id="TGZ83015.1"/>
    </source>
</evidence>
<sequence>MGSNAAISTELQHLWTASHALSSINPFIAAHLMSQFFSLADTTGTSITPADRRTACSACGTLRIPGITALYRTRSNRPKKRQQRAPRIAGDETTPTDQMPSQMICVCKICRTETVEDVPNRPKVKRKRPQAKVVMEDEKMEEAGTVGTEWVKAMEAAEPPKPAQAKSRKKNKKGGSLSALLAKEKEKKPAAATGGFGLDFMDFMKM</sequence>
<dbReference type="GO" id="GO:0005655">
    <property type="term" value="C:nucleolar ribonuclease P complex"/>
    <property type="evidence" value="ECO:0007669"/>
    <property type="project" value="TreeGrafter"/>
</dbReference>
<dbReference type="PANTHER" id="PTHR14742">
    <property type="entry name" value="RIBONUCLEASE P SUBUNIT P21"/>
    <property type="match status" value="1"/>
</dbReference>
<accession>A0A4V3SJ86</accession>
<reference evidence="2 3" key="1">
    <citation type="submission" date="2019-04" db="EMBL/GenBank/DDBJ databases">
        <title>Comparative genomics and transcriptomics to analyze fruiting body development in filamentous ascomycetes.</title>
        <authorList>
            <consortium name="DOE Joint Genome Institute"/>
            <person name="Lutkenhaus R."/>
            <person name="Traeger S."/>
            <person name="Breuer J."/>
            <person name="Kuo A."/>
            <person name="Lipzen A."/>
            <person name="Pangilinan J."/>
            <person name="Dilworth D."/>
            <person name="Sandor L."/>
            <person name="Poggeler S."/>
            <person name="Barry K."/>
            <person name="Grigoriev I.V."/>
            <person name="Nowrousian M."/>
        </authorList>
    </citation>
    <scope>NUCLEOTIDE SEQUENCE [LARGE SCALE GENOMIC DNA]</scope>
    <source>
        <strain evidence="2 3">CBS 389.68</strain>
    </source>
</reference>
<evidence type="ECO:0008006" key="4">
    <source>
        <dbReference type="Google" id="ProtNLM"/>
    </source>
</evidence>
<dbReference type="InParanoid" id="A0A4V3SJ86"/>
<dbReference type="OrthoDB" id="438080at2759"/>
<feature type="region of interest" description="Disordered" evidence="1">
    <location>
        <begin position="156"/>
        <end position="192"/>
    </location>
</feature>